<evidence type="ECO:0000313" key="5">
    <source>
        <dbReference type="Proteomes" id="UP000629468"/>
    </source>
</evidence>
<feature type="region of interest" description="Disordered" evidence="2">
    <location>
        <begin position="144"/>
        <end position="164"/>
    </location>
</feature>
<dbReference type="PROSITE" id="PS00028">
    <property type="entry name" value="ZINC_FINGER_C2H2_1"/>
    <property type="match status" value="1"/>
</dbReference>
<dbReference type="Proteomes" id="UP000629468">
    <property type="component" value="Unassembled WGS sequence"/>
</dbReference>
<evidence type="ECO:0000313" key="4">
    <source>
        <dbReference type="EMBL" id="KAF7761974.1"/>
    </source>
</evidence>
<dbReference type="EMBL" id="JABXXO010000013">
    <property type="protein sequence ID" value="KAF7761974.1"/>
    <property type="molecule type" value="Genomic_DNA"/>
</dbReference>
<reference evidence="4 5" key="1">
    <citation type="journal article" name="Sci. Rep.">
        <title>Telomere-to-telomere assembled and centromere annotated genomes of the two main subspecies of the button mushroom Agaricus bisporus reveal especially polymorphic chromosome ends.</title>
        <authorList>
            <person name="Sonnenberg A.S.M."/>
            <person name="Sedaghat-Telgerd N."/>
            <person name="Lavrijssen B."/>
            <person name="Ohm R.A."/>
            <person name="Hendrickx P.M."/>
            <person name="Scholtmeijer K."/>
            <person name="Baars J.J.P."/>
            <person name="van Peer A."/>
        </authorList>
    </citation>
    <scope>NUCLEOTIDE SEQUENCE [LARGE SCALE GENOMIC DNA]</scope>
    <source>
        <strain evidence="4 5">H119_p4</strain>
    </source>
</reference>
<organism evidence="4 5">
    <name type="scientific">Agaricus bisporus var. burnettii</name>
    <dbReference type="NCBI Taxonomy" id="192524"/>
    <lineage>
        <taxon>Eukaryota</taxon>
        <taxon>Fungi</taxon>
        <taxon>Dikarya</taxon>
        <taxon>Basidiomycota</taxon>
        <taxon>Agaricomycotina</taxon>
        <taxon>Agaricomycetes</taxon>
        <taxon>Agaricomycetidae</taxon>
        <taxon>Agaricales</taxon>
        <taxon>Agaricineae</taxon>
        <taxon>Agaricaceae</taxon>
        <taxon>Agaricus</taxon>
    </lineage>
</organism>
<gene>
    <name evidence="4" type="ORF">Agabi119p4_9966</name>
</gene>
<comment type="caution">
    <text evidence="4">The sequence shown here is derived from an EMBL/GenBank/DDBJ whole genome shotgun (WGS) entry which is preliminary data.</text>
</comment>
<keyword evidence="1" id="KW-0863">Zinc-finger</keyword>
<evidence type="ECO:0000256" key="1">
    <source>
        <dbReference type="PROSITE-ProRule" id="PRU00042"/>
    </source>
</evidence>
<evidence type="ECO:0000259" key="3">
    <source>
        <dbReference type="PROSITE" id="PS50157"/>
    </source>
</evidence>
<feature type="compositionally biased region" description="Polar residues" evidence="2">
    <location>
        <begin position="759"/>
        <end position="774"/>
    </location>
</feature>
<dbReference type="InterPro" id="IPR041078">
    <property type="entry name" value="Plavaka"/>
</dbReference>
<dbReference type="Pfam" id="PF18759">
    <property type="entry name" value="Plavaka"/>
    <property type="match status" value="1"/>
</dbReference>
<dbReference type="AlphaFoldDB" id="A0A8H7C5L3"/>
<evidence type="ECO:0000256" key="2">
    <source>
        <dbReference type="SAM" id="MobiDB-lite"/>
    </source>
</evidence>
<accession>A0A8H7C5L3</accession>
<dbReference type="PROSITE" id="PS50157">
    <property type="entry name" value="ZINC_FINGER_C2H2_2"/>
    <property type="match status" value="1"/>
</dbReference>
<proteinExistence type="predicted"/>
<sequence>MNAEVFSFSCPFVGCEKWVKSKRGLKQHINRIHTARNREPPSEQESDTNLNEIEDEGLGNCAAHWSYDNDSESEPGSMNFQAEDAVSFVPGSLGPSHHGSPEMSFSPVGFEELGNEGMPSTYGFNLILTTKQYQDRLSPYARADRTPMTSADTPLAEVEDEPPSRLERVHHPFLTGTPCDAGGRFLLPNESPPEPVKRQHHDWFPFTDKSQFETAEFLYSSEEMSAGKIDKLMSLWAARDGESPFVNHKHLYATIDAIPYGEVRWKSATITYKGGLNMPDPESEGPTRPTWMEAEYPVHYRDPLAVVEKLIGNPDFAEEFDLSPYHEYFDSKHRFRHFMSGDWAWRQADEISKDPCTHNAMFVPIILGSDKTTVSVGTGDNSYWPIYLSIGNIHNNTRRSRRGGVVLIGFLHDVKTDAQYRNTVAFRKFKRQLLHSSIRHILSSLKPAMTIPRVVKCGDGHFRKVILGLGPYIADYPEQCALACIVQNWCTRCLALPSLGLNAPQGQPTIPRTVEHTVALVKYFELGTLWEEYGLIGDVVPFTEYFPRASIYENLSPDILHQLIKGTFKDHLVDWTEKYIYSNADSPRQAKTILDDIDHRIAIAPPFTGLRNFPTGREFNQWTGDDSKALMKVYLPALSGYVPSEIIRTFRAFLEFCYIVRREVIDTDALEDLRDALYRFHKYREVFVTAGIRRENSTPPRQHAMDHYPFLIRAFGAPNGLCSSITESKHIAAVKEPYRRSNRHKALDQILQKLGMLNKPSQQSDQQKGNNMLQQRGEEGDSDGEENDVPQTHIGTRSMSGRVTLAKRTSAYKVPLASIATKFSREKFSQHLHSYLTNHYGDVPLDQCMRLQITTFPSVVATFYAPSDVSCFDGMKKERIRSLDSWRGGSRRLDTVFIMDCQGARAETISSGLSIARVHCFFSFSFRGREHACALIRKYQYTKAHPDEDTGMWMVCPCFRGAHPEFCIVSLSSIYRAAHLLPYFEDGFTVPRASSSTTSLDAFATFYVNKYIDHHAFEIAQ</sequence>
<dbReference type="InterPro" id="IPR013087">
    <property type="entry name" value="Znf_C2H2_type"/>
</dbReference>
<protein>
    <recommendedName>
        <fullName evidence="3">C2H2-type domain-containing protein</fullName>
    </recommendedName>
</protein>
<keyword evidence="1" id="KW-0479">Metal-binding</keyword>
<feature type="region of interest" description="Disordered" evidence="2">
    <location>
        <begin position="757"/>
        <end position="795"/>
    </location>
</feature>
<dbReference type="GO" id="GO:0008270">
    <property type="term" value="F:zinc ion binding"/>
    <property type="evidence" value="ECO:0007669"/>
    <property type="project" value="UniProtKB-KW"/>
</dbReference>
<name>A0A8H7C5L3_AGABI</name>
<keyword evidence="1" id="KW-0862">Zinc</keyword>
<feature type="domain" description="C2H2-type" evidence="3">
    <location>
        <begin position="8"/>
        <end position="38"/>
    </location>
</feature>